<name>A0ACC2GV26_DALPE</name>
<protein>
    <submittedName>
        <fullName evidence="1">Uncharacterized protein</fullName>
    </submittedName>
</protein>
<accession>A0ACC2GV26</accession>
<gene>
    <name evidence="1" type="ORF">DPEC_G00094920</name>
</gene>
<sequence>MLHVFDVLFHNRHVSDSEETSGDETPRGKVPINLPPLHHPVPLTRCHSPDPFAGLQDLGEGRSYTDLSFLTSSRPPQFSSVNHNPSDTSPLIIPNGRSAREFSNTINAPGYQDMQGFKGKRLRPNTQLCLVNPSWSCFLRHQPFAHVRQEKQSTSKQPNVHTTKPGP</sequence>
<evidence type="ECO:0000313" key="2">
    <source>
        <dbReference type="Proteomes" id="UP001157502"/>
    </source>
</evidence>
<organism evidence="1 2">
    <name type="scientific">Dallia pectoralis</name>
    <name type="common">Alaska blackfish</name>
    <dbReference type="NCBI Taxonomy" id="75939"/>
    <lineage>
        <taxon>Eukaryota</taxon>
        <taxon>Metazoa</taxon>
        <taxon>Chordata</taxon>
        <taxon>Craniata</taxon>
        <taxon>Vertebrata</taxon>
        <taxon>Euteleostomi</taxon>
        <taxon>Actinopterygii</taxon>
        <taxon>Neopterygii</taxon>
        <taxon>Teleostei</taxon>
        <taxon>Protacanthopterygii</taxon>
        <taxon>Esociformes</taxon>
        <taxon>Umbridae</taxon>
        <taxon>Dallia</taxon>
    </lineage>
</organism>
<proteinExistence type="predicted"/>
<dbReference type="EMBL" id="CM055735">
    <property type="protein sequence ID" value="KAJ8007524.1"/>
    <property type="molecule type" value="Genomic_DNA"/>
</dbReference>
<keyword evidence="2" id="KW-1185">Reference proteome</keyword>
<dbReference type="Proteomes" id="UP001157502">
    <property type="component" value="Chromosome 8"/>
</dbReference>
<evidence type="ECO:0000313" key="1">
    <source>
        <dbReference type="EMBL" id="KAJ8007524.1"/>
    </source>
</evidence>
<comment type="caution">
    <text evidence="1">The sequence shown here is derived from an EMBL/GenBank/DDBJ whole genome shotgun (WGS) entry which is preliminary data.</text>
</comment>
<reference evidence="1" key="1">
    <citation type="submission" date="2021-05" db="EMBL/GenBank/DDBJ databases">
        <authorList>
            <person name="Pan Q."/>
            <person name="Jouanno E."/>
            <person name="Zahm M."/>
            <person name="Klopp C."/>
            <person name="Cabau C."/>
            <person name="Louis A."/>
            <person name="Berthelot C."/>
            <person name="Parey E."/>
            <person name="Roest Crollius H."/>
            <person name="Montfort J."/>
            <person name="Robinson-Rechavi M."/>
            <person name="Bouchez O."/>
            <person name="Lampietro C."/>
            <person name="Lopez Roques C."/>
            <person name="Donnadieu C."/>
            <person name="Postlethwait J."/>
            <person name="Bobe J."/>
            <person name="Dillon D."/>
            <person name="Chandos A."/>
            <person name="von Hippel F."/>
            <person name="Guiguen Y."/>
        </authorList>
    </citation>
    <scope>NUCLEOTIDE SEQUENCE</scope>
    <source>
        <strain evidence="1">YG-Jan2019</strain>
    </source>
</reference>